<dbReference type="PROSITE" id="PS52016">
    <property type="entry name" value="TONB_DEPENDENT_REC_3"/>
    <property type="match status" value="1"/>
</dbReference>
<keyword evidence="6 14" id="KW-0812">Transmembrane</keyword>
<dbReference type="InterPro" id="IPR010105">
    <property type="entry name" value="TonB_sidphr_rcpt"/>
</dbReference>
<accession>A0ABW7FT43</accession>
<evidence type="ECO:0000256" key="3">
    <source>
        <dbReference type="ARBA" id="ARBA00022448"/>
    </source>
</evidence>
<keyword evidence="10 15" id="KW-0798">TonB box</keyword>
<dbReference type="InterPro" id="IPR012910">
    <property type="entry name" value="Plug_dom"/>
</dbReference>
<keyword evidence="4 14" id="KW-1134">Transmembrane beta strand</keyword>
<evidence type="ECO:0000256" key="11">
    <source>
        <dbReference type="ARBA" id="ARBA00023136"/>
    </source>
</evidence>
<name>A0ABW7FT43_9BURK</name>
<evidence type="ECO:0000256" key="5">
    <source>
        <dbReference type="ARBA" id="ARBA00022496"/>
    </source>
</evidence>
<evidence type="ECO:0000256" key="15">
    <source>
        <dbReference type="RuleBase" id="RU003357"/>
    </source>
</evidence>
<reference evidence="19 20" key="1">
    <citation type="submission" date="2024-08" db="EMBL/GenBank/DDBJ databases">
        <authorList>
            <person name="Lu H."/>
        </authorList>
    </citation>
    <scope>NUCLEOTIDE SEQUENCE [LARGE SCALE GENOMIC DNA]</scope>
    <source>
        <strain evidence="19 20">BYS180W</strain>
    </source>
</reference>
<evidence type="ECO:0000256" key="7">
    <source>
        <dbReference type="ARBA" id="ARBA00022729"/>
    </source>
</evidence>
<keyword evidence="20" id="KW-1185">Reference proteome</keyword>
<organism evidence="19 20">
    <name type="scientific">Roseateles rivi</name>
    <dbReference type="NCBI Taxonomy" id="3299028"/>
    <lineage>
        <taxon>Bacteria</taxon>
        <taxon>Pseudomonadati</taxon>
        <taxon>Pseudomonadota</taxon>
        <taxon>Betaproteobacteria</taxon>
        <taxon>Burkholderiales</taxon>
        <taxon>Sphaerotilaceae</taxon>
        <taxon>Roseateles</taxon>
    </lineage>
</organism>
<dbReference type="Proteomes" id="UP001606099">
    <property type="component" value="Unassembled WGS sequence"/>
</dbReference>
<evidence type="ECO:0000259" key="17">
    <source>
        <dbReference type="Pfam" id="PF00593"/>
    </source>
</evidence>
<evidence type="ECO:0000256" key="9">
    <source>
        <dbReference type="ARBA" id="ARBA00023065"/>
    </source>
</evidence>
<dbReference type="InterPro" id="IPR000531">
    <property type="entry name" value="Beta-barrel_TonB"/>
</dbReference>
<dbReference type="RefSeq" id="WP_394458911.1">
    <property type="nucleotide sequence ID" value="NZ_JBIGHZ010000002.1"/>
</dbReference>
<dbReference type="Pfam" id="PF00593">
    <property type="entry name" value="TonB_dep_Rec_b-barrel"/>
    <property type="match status" value="1"/>
</dbReference>
<dbReference type="InterPro" id="IPR039426">
    <property type="entry name" value="TonB-dep_rcpt-like"/>
</dbReference>
<keyword evidence="3 14" id="KW-0813">Transport</keyword>
<dbReference type="PANTHER" id="PTHR32552:SF68">
    <property type="entry name" value="FERRICHROME OUTER MEMBRANE TRANSPORTER_PHAGE RECEPTOR"/>
    <property type="match status" value="1"/>
</dbReference>
<evidence type="ECO:0000256" key="13">
    <source>
        <dbReference type="ARBA" id="ARBA00023237"/>
    </source>
</evidence>
<evidence type="ECO:0000256" key="12">
    <source>
        <dbReference type="ARBA" id="ARBA00023170"/>
    </source>
</evidence>
<dbReference type="EMBL" id="JBIGHZ010000002">
    <property type="protein sequence ID" value="MFG6447504.1"/>
    <property type="molecule type" value="Genomic_DNA"/>
</dbReference>
<sequence length="709" mass="77188">MLASRCNLRPSRLAWAAGLTWTFCAAAQAQNPPPAEQELPVLKARAAQDDSAGRATTTTKGETRLLELPQSISVVTRERIDQTQAKSLAEALSGVAGVVAGERGRRGFDDIGIRGQIFGQEKFVDGLMTMRPGYMPAEELFGAERVEVLKGPASLLFGSVRPGGMVNVVSKRPQREAFTRLALNAGSHGFKEATLDVGRSFAQQQRHAWRVAALVNDSDDETDHVFFRNAYVAPSLQLQLGEATQLTLLSSYQDRAWLRNQGLPPKGTVLPNKNGPVRRELYLGDPSLGHNDTRRTRLGWELQHQLNSAWSLHQNARWDDSQLTQRVAAYHATLAADERTQARTGTLASDDQRALALDTHMRGRANSPLGRHSLTLGLDLAHFSGRSAANNCSTANLGTQDLYTPSYGRFSLNTVCTGAARDNSELLRSAGLYARDQLHLDAGLVLTYGLRHDQLRAQLTDQRTAKRSTQGDSATTGMLGVVYEMAPGWAPYASLANSFVPVVGSDRAGRAFVPERGRQIEGGIKYEGAGGRQSASFALYDLRRQNVLTPDPVNAGFNVQDGEHRSRGLELEAGLALAPGWRVNAAYGYTDAEVSRSNNAAERGRRVNNVPRHSLSAWSQYDIVRGPLAGVGVGLGLRGMSQRRGYSYDFAIPGYAVLDAALRYQGPRWGVALNVRNLTDKTVYGGALNNNVVTLGDTRQLRLSVNYSL</sequence>
<dbReference type="Gene3D" id="2.40.170.20">
    <property type="entry name" value="TonB-dependent receptor, beta-barrel domain"/>
    <property type="match status" value="1"/>
</dbReference>
<dbReference type="Pfam" id="PF07715">
    <property type="entry name" value="Plug"/>
    <property type="match status" value="1"/>
</dbReference>
<keyword evidence="13 14" id="KW-0998">Cell outer membrane</keyword>
<keyword evidence="5" id="KW-0410">Iron transport</keyword>
<evidence type="ECO:0000313" key="20">
    <source>
        <dbReference type="Proteomes" id="UP001606099"/>
    </source>
</evidence>
<evidence type="ECO:0000256" key="8">
    <source>
        <dbReference type="ARBA" id="ARBA00023004"/>
    </source>
</evidence>
<gene>
    <name evidence="19" type="ORF">ACG0Z6_04510</name>
</gene>
<feature type="signal peptide" evidence="16">
    <location>
        <begin position="1"/>
        <end position="29"/>
    </location>
</feature>
<evidence type="ECO:0000256" key="6">
    <source>
        <dbReference type="ARBA" id="ARBA00022692"/>
    </source>
</evidence>
<keyword evidence="9" id="KW-0406">Ion transport</keyword>
<evidence type="ECO:0000256" key="4">
    <source>
        <dbReference type="ARBA" id="ARBA00022452"/>
    </source>
</evidence>
<evidence type="ECO:0000259" key="18">
    <source>
        <dbReference type="Pfam" id="PF07715"/>
    </source>
</evidence>
<keyword evidence="7 16" id="KW-0732">Signal</keyword>
<keyword evidence="11 14" id="KW-0472">Membrane</keyword>
<dbReference type="PANTHER" id="PTHR32552">
    <property type="entry name" value="FERRICHROME IRON RECEPTOR-RELATED"/>
    <property type="match status" value="1"/>
</dbReference>
<dbReference type="InterPro" id="IPR037066">
    <property type="entry name" value="Plug_dom_sf"/>
</dbReference>
<dbReference type="Gene3D" id="2.170.130.10">
    <property type="entry name" value="TonB-dependent receptor, plug domain"/>
    <property type="match status" value="1"/>
</dbReference>
<protein>
    <submittedName>
        <fullName evidence="19">TonB-dependent siderophore receptor</fullName>
    </submittedName>
</protein>
<evidence type="ECO:0000256" key="10">
    <source>
        <dbReference type="ARBA" id="ARBA00023077"/>
    </source>
</evidence>
<dbReference type="NCBIfam" id="TIGR01783">
    <property type="entry name" value="TonB-siderophor"/>
    <property type="match status" value="1"/>
</dbReference>
<proteinExistence type="inferred from homology"/>
<feature type="domain" description="TonB-dependent receptor-like beta-barrel" evidence="17">
    <location>
        <begin position="241"/>
        <end position="678"/>
    </location>
</feature>
<feature type="domain" description="TonB-dependent receptor plug" evidence="18">
    <location>
        <begin position="66"/>
        <end position="164"/>
    </location>
</feature>
<comment type="caution">
    <text evidence="19">The sequence shown here is derived from an EMBL/GenBank/DDBJ whole genome shotgun (WGS) entry which is preliminary data.</text>
</comment>
<evidence type="ECO:0000313" key="19">
    <source>
        <dbReference type="EMBL" id="MFG6447504.1"/>
    </source>
</evidence>
<keyword evidence="12 19" id="KW-0675">Receptor</keyword>
<evidence type="ECO:0000256" key="14">
    <source>
        <dbReference type="PROSITE-ProRule" id="PRU01360"/>
    </source>
</evidence>
<keyword evidence="8" id="KW-0408">Iron</keyword>
<comment type="similarity">
    <text evidence="2 14 15">Belongs to the TonB-dependent receptor family.</text>
</comment>
<feature type="chain" id="PRO_5045301541" evidence="16">
    <location>
        <begin position="30"/>
        <end position="709"/>
    </location>
</feature>
<dbReference type="InterPro" id="IPR036942">
    <property type="entry name" value="Beta-barrel_TonB_sf"/>
</dbReference>
<evidence type="ECO:0000256" key="1">
    <source>
        <dbReference type="ARBA" id="ARBA00004571"/>
    </source>
</evidence>
<evidence type="ECO:0000256" key="16">
    <source>
        <dbReference type="SAM" id="SignalP"/>
    </source>
</evidence>
<comment type="subcellular location">
    <subcellularLocation>
        <location evidence="1 14">Cell outer membrane</location>
        <topology evidence="1 14">Multi-pass membrane protein</topology>
    </subcellularLocation>
</comment>
<evidence type="ECO:0000256" key="2">
    <source>
        <dbReference type="ARBA" id="ARBA00009810"/>
    </source>
</evidence>
<dbReference type="CDD" id="cd01347">
    <property type="entry name" value="ligand_gated_channel"/>
    <property type="match status" value="1"/>
</dbReference>
<dbReference type="SUPFAM" id="SSF56935">
    <property type="entry name" value="Porins"/>
    <property type="match status" value="1"/>
</dbReference>